<keyword evidence="2 3" id="KW-0040">ANK repeat</keyword>
<keyword evidence="1" id="KW-0677">Repeat</keyword>
<dbReference type="PANTHER" id="PTHR24173">
    <property type="entry name" value="ANKYRIN REPEAT CONTAINING"/>
    <property type="match status" value="1"/>
</dbReference>
<evidence type="ECO:0000313" key="5">
    <source>
        <dbReference type="EMBL" id="EIE19227.1"/>
    </source>
</evidence>
<dbReference type="GeneID" id="17037157"/>
<dbReference type="SMART" id="SM00248">
    <property type="entry name" value="ANK"/>
    <property type="match status" value="2"/>
</dbReference>
<feature type="region of interest" description="Disordered" evidence="4">
    <location>
        <begin position="1488"/>
        <end position="1550"/>
    </location>
</feature>
<feature type="region of interest" description="Disordered" evidence="4">
    <location>
        <begin position="1"/>
        <end position="22"/>
    </location>
</feature>
<dbReference type="Gene3D" id="1.25.10.10">
    <property type="entry name" value="Leucine-rich Repeat Variant"/>
    <property type="match status" value="1"/>
</dbReference>
<dbReference type="SUPFAM" id="SSF48403">
    <property type="entry name" value="Ankyrin repeat"/>
    <property type="match status" value="1"/>
</dbReference>
<feature type="region of interest" description="Disordered" evidence="4">
    <location>
        <begin position="713"/>
        <end position="782"/>
    </location>
</feature>
<dbReference type="PROSITE" id="PS50297">
    <property type="entry name" value="ANK_REP_REGION"/>
    <property type="match status" value="1"/>
</dbReference>
<dbReference type="SUPFAM" id="SSF48371">
    <property type="entry name" value="ARM repeat"/>
    <property type="match status" value="1"/>
</dbReference>
<feature type="compositionally biased region" description="Polar residues" evidence="4">
    <location>
        <begin position="1344"/>
        <end position="1355"/>
    </location>
</feature>
<protein>
    <submittedName>
        <fullName evidence="5">Uncharacterized protein</fullName>
    </submittedName>
</protein>
<dbReference type="KEGG" id="csl:COCSUDRAFT_68024"/>
<feature type="compositionally biased region" description="Polar residues" evidence="4">
    <location>
        <begin position="760"/>
        <end position="773"/>
    </location>
</feature>
<feature type="compositionally biased region" description="Low complexity" evidence="4">
    <location>
        <begin position="1175"/>
        <end position="1189"/>
    </location>
</feature>
<feature type="region of interest" description="Disordered" evidence="4">
    <location>
        <begin position="797"/>
        <end position="1011"/>
    </location>
</feature>
<accession>I0YLF8</accession>
<feature type="compositionally biased region" description="Low complexity" evidence="4">
    <location>
        <begin position="1302"/>
        <end position="1319"/>
    </location>
</feature>
<feature type="region of interest" description="Disordered" evidence="4">
    <location>
        <begin position="1043"/>
        <end position="1075"/>
    </location>
</feature>
<feature type="compositionally biased region" description="Low complexity" evidence="4">
    <location>
        <begin position="909"/>
        <end position="918"/>
    </location>
</feature>
<feature type="compositionally biased region" description="Basic and acidic residues" evidence="4">
    <location>
        <begin position="1430"/>
        <end position="1439"/>
    </location>
</feature>
<dbReference type="OrthoDB" id="566830at2759"/>
<dbReference type="Pfam" id="PF12796">
    <property type="entry name" value="Ank_2"/>
    <property type="match status" value="1"/>
</dbReference>
<proteinExistence type="predicted"/>
<dbReference type="InterPro" id="IPR016024">
    <property type="entry name" value="ARM-type_fold"/>
</dbReference>
<reference evidence="5 6" key="1">
    <citation type="journal article" date="2012" name="Genome Biol.">
        <title>The genome of the polar eukaryotic microalga coccomyxa subellipsoidea reveals traits of cold adaptation.</title>
        <authorList>
            <person name="Blanc G."/>
            <person name="Agarkova I."/>
            <person name="Grimwood J."/>
            <person name="Kuo A."/>
            <person name="Brueggeman A."/>
            <person name="Dunigan D."/>
            <person name="Gurnon J."/>
            <person name="Ladunga I."/>
            <person name="Lindquist E."/>
            <person name="Lucas S."/>
            <person name="Pangilinan J."/>
            <person name="Proschold T."/>
            <person name="Salamov A."/>
            <person name="Schmutz J."/>
            <person name="Weeks D."/>
            <person name="Yamada T."/>
            <person name="Claverie J.M."/>
            <person name="Grigoriev I."/>
            <person name="Van Etten J."/>
            <person name="Lomsadze A."/>
            <person name="Borodovsky M."/>
        </authorList>
    </citation>
    <scope>NUCLEOTIDE SEQUENCE [LARGE SCALE GENOMIC DNA]</scope>
    <source>
        <strain evidence="5 6">C-169</strain>
    </source>
</reference>
<dbReference type="EMBL" id="AGSI01000020">
    <property type="protein sequence ID" value="EIE19227.1"/>
    <property type="molecule type" value="Genomic_DNA"/>
</dbReference>
<sequence length="1697" mass="177362">MHERNRQANSIQNTQRAFQERNSEGVLPAGSAPQAFGAEVLEADGILALADLLPDSKDADLDTDEAVDLMRQILAALRVIVAADSQSREAAGAKLDVLVRIARLLAYEKTAGSAVDVAAALVEYGPHERSVGCACCLALCQAGAPQPLLKIVTGEPLRPSSIKAMEVVRKLASAGPRQLAMLRQAHCLESCIHLIKHAPLDCRVAYLAVTVLREFTEWDTASRAAIIKLGGHMDLLQALHAAEFEELAIMHDITEALGKLSDDKGPDNSSTGGKRLLHWAAQFGDSDLVSRLMRDNPVSDLQDFRGNRPLHLAVLNNHKAIVKELLEYNADVLACNSQGKWSLDMATPKSDVWQMLYKEVQWRSFLEQPRPCHLIMDGWEGPGQCSFSPLLAILSLQSSAGGKSKTAESSLQRLLRGRTSGKGAAGKSLPCELRMPHTASIRVLGNTAVEVNFMATDTILGHCVPATSADGKCRLQQLLITLAQPSEAAELHMALTVMQQRAHTDILEFARLLHQHLDLYERQKAAQLHARMQLHAISQELLASRLPMPFTRALLYLSTTKLGKLVEAVESGREAVLASHRTVLDYADSSIARLGTLRVECEKREGRGCDDSWQALGERALASLQTVRAYRERALQAAYCGLLPPPPCQLDGQPHCGGGLLDSDDQRLLRALVPGDSVSAARSPHDLQVHTDLELVQALRSLREECTKLLSGPKKLRAASKPRKARPPKLLPKPDPAQPAIGPPSTPDKLTREAAAAGQHSFTTPVPASSGSKRGQPGGARSIQPTVLADRFCSADMSAPVPSNKEQLAAPHAQKGGRSRVRGKEKAAGGAGGTRPGSEADGGALVSDDNLSMTGLVDSQSDSCSDKEAMTNAPAARDAGSSSQSSAGSGSEDSDSSAAHRRQAKKFIAAAPTLAAPAMQPKSDAKSDAHGNKEQERQEVVESHAEQPAADFTDVEVKSCEDASDSDESEASLGSPLGIAGGSRLPSLALSESEQARAGARSQSEDSVMECRRSGSFTFAPVSGRGNSVAAFAARRRATTSEPCEALSFPRLDTMRPSPLRHQSSMPEVEAKEISPPAERLLESGLSSGDWAGLAAHDDLSQALAESLKGSAGSADGMQELIALLGTDEWPLGSGSAEAELAKAHASIFGPPAPEGMEAGQPSMSSGLTSAQPKAQGDATKAVKAAAAEAEGEERSTSAQDRSELMQGLTAEIAAAAQKAAQDAISSSVQVAGDAVKELPTWAGPDVIIAATMSKLDIIVAAASAQFADAIETGVARAAAMASSMSADALSHRLAERKRAAAGRQPPLLGLPAAAPGSPIDADGATSPGRGPISARFPAFAQRSRGSSPSASRHASQAEEVPPPAKEPQTLPGTGPQLMDSTAERDSHAPLREATAAAASQHADPTDLPAQPPAVRAVSPAADVLTNSAEKAESEEGRGPVDAALQSPTKKARADPLPPFLQRQVHDSLTAGLDVAILSAMAVPRAASAPKGDDALLSKPPLAKGFHSGEGGSAEPAVRASPRGRKGASRSISKIRDRRAHGGGPTAKEILEPLSGATSSCGSGQLALAGHEFENALFDSDASSVPFLVRPMCTQSSRFTADTGSMHSTPASAAKAATTDSASEAGAVLLSSSFLGTASPLGTAESAGSSSADSAAGCVEAKRHRGPGTRSADLNLCRSESGYTSSNDAANFEAPWA</sequence>
<evidence type="ECO:0000256" key="1">
    <source>
        <dbReference type="ARBA" id="ARBA00022737"/>
    </source>
</evidence>
<feature type="region of interest" description="Disordered" evidence="4">
    <location>
        <begin position="1641"/>
        <end position="1697"/>
    </location>
</feature>
<evidence type="ECO:0000256" key="3">
    <source>
        <dbReference type="PROSITE-ProRule" id="PRU00023"/>
    </source>
</evidence>
<keyword evidence="6" id="KW-1185">Reference proteome</keyword>
<feature type="compositionally biased region" description="Basic and acidic residues" evidence="4">
    <location>
        <begin position="923"/>
        <end position="945"/>
    </location>
</feature>
<feature type="compositionally biased region" description="Low complexity" evidence="4">
    <location>
        <begin position="1644"/>
        <end position="1656"/>
    </location>
</feature>
<feature type="region of interest" description="Disordered" evidence="4">
    <location>
        <begin position="1296"/>
        <end position="1459"/>
    </location>
</feature>
<dbReference type="InterPro" id="IPR011989">
    <property type="entry name" value="ARM-like"/>
</dbReference>
<evidence type="ECO:0000256" key="4">
    <source>
        <dbReference type="SAM" id="MobiDB-lite"/>
    </source>
</evidence>
<feature type="repeat" description="ANK" evidence="3">
    <location>
        <begin position="305"/>
        <end position="337"/>
    </location>
</feature>
<feature type="compositionally biased region" description="Basic and acidic residues" evidence="4">
    <location>
        <begin position="1193"/>
        <end position="1203"/>
    </location>
</feature>
<feature type="region of interest" description="Disordered" evidence="4">
    <location>
        <begin position="1150"/>
        <end position="1203"/>
    </location>
</feature>
<dbReference type="PANTHER" id="PTHR24173:SF74">
    <property type="entry name" value="ANKYRIN REPEAT DOMAIN-CONTAINING PROTEIN 16"/>
    <property type="match status" value="1"/>
</dbReference>
<dbReference type="InterPro" id="IPR002110">
    <property type="entry name" value="Ankyrin_rpt"/>
</dbReference>
<feature type="compositionally biased region" description="Polar residues" evidence="4">
    <location>
        <begin position="849"/>
        <end position="863"/>
    </location>
</feature>
<dbReference type="STRING" id="574566.I0YLF8"/>
<dbReference type="RefSeq" id="XP_005643771.1">
    <property type="nucleotide sequence ID" value="XM_005643714.1"/>
</dbReference>
<feature type="compositionally biased region" description="Low complexity" evidence="4">
    <location>
        <begin position="875"/>
        <end position="891"/>
    </location>
</feature>
<dbReference type="InterPro" id="IPR036770">
    <property type="entry name" value="Ankyrin_rpt-contain_sf"/>
</dbReference>
<gene>
    <name evidence="5" type="ORF">COCSUDRAFT_68024</name>
</gene>
<feature type="compositionally biased region" description="Pro residues" evidence="4">
    <location>
        <begin position="729"/>
        <end position="746"/>
    </location>
</feature>
<feature type="compositionally biased region" description="Basic residues" evidence="4">
    <location>
        <begin position="714"/>
        <end position="727"/>
    </location>
</feature>
<feature type="compositionally biased region" description="Polar residues" evidence="4">
    <location>
        <begin position="1162"/>
        <end position="1173"/>
    </location>
</feature>
<organism evidence="5 6">
    <name type="scientific">Coccomyxa subellipsoidea (strain C-169)</name>
    <name type="common">Green microalga</name>
    <dbReference type="NCBI Taxonomy" id="574566"/>
    <lineage>
        <taxon>Eukaryota</taxon>
        <taxon>Viridiplantae</taxon>
        <taxon>Chlorophyta</taxon>
        <taxon>core chlorophytes</taxon>
        <taxon>Trebouxiophyceae</taxon>
        <taxon>Trebouxiophyceae incertae sedis</taxon>
        <taxon>Coccomyxaceae</taxon>
        <taxon>Coccomyxa</taxon>
        <taxon>Coccomyxa subellipsoidea</taxon>
    </lineage>
</organism>
<comment type="caution">
    <text evidence="5">The sequence shown here is derived from an EMBL/GenBank/DDBJ whole genome shotgun (WGS) entry which is preliminary data.</text>
</comment>
<feature type="compositionally biased region" description="Basic and acidic residues" evidence="4">
    <location>
        <begin position="1382"/>
        <end position="1391"/>
    </location>
</feature>
<feature type="compositionally biased region" description="Polar residues" evidence="4">
    <location>
        <begin position="7"/>
        <end position="17"/>
    </location>
</feature>
<dbReference type="PROSITE" id="PS50088">
    <property type="entry name" value="ANK_REPEAT"/>
    <property type="match status" value="1"/>
</dbReference>
<evidence type="ECO:0000256" key="2">
    <source>
        <dbReference type="ARBA" id="ARBA00023043"/>
    </source>
</evidence>
<dbReference type="Proteomes" id="UP000007264">
    <property type="component" value="Unassembled WGS sequence"/>
</dbReference>
<dbReference type="Gene3D" id="1.25.40.20">
    <property type="entry name" value="Ankyrin repeat-containing domain"/>
    <property type="match status" value="1"/>
</dbReference>
<evidence type="ECO:0000313" key="6">
    <source>
        <dbReference type="Proteomes" id="UP000007264"/>
    </source>
</evidence>
<name>I0YLF8_COCSC</name>